<dbReference type="AlphaFoldDB" id="A0A8C3P9A4"/>
<evidence type="ECO:0000256" key="4">
    <source>
        <dbReference type="SAM" id="MobiDB-lite"/>
    </source>
</evidence>
<feature type="domain" description="Ig-like" evidence="5">
    <location>
        <begin position="13"/>
        <end position="80"/>
    </location>
</feature>
<dbReference type="GeneTree" id="ENSGT01150000286974"/>
<dbReference type="Gene3D" id="2.60.40.10">
    <property type="entry name" value="Immunoglobulins"/>
    <property type="match status" value="1"/>
</dbReference>
<feature type="region of interest" description="Disordered" evidence="4">
    <location>
        <begin position="114"/>
        <end position="155"/>
    </location>
</feature>
<dbReference type="InterPro" id="IPR013783">
    <property type="entry name" value="Ig-like_fold"/>
</dbReference>
<reference evidence="6" key="1">
    <citation type="submission" date="2025-08" db="UniProtKB">
        <authorList>
            <consortium name="Ensembl"/>
        </authorList>
    </citation>
    <scope>IDENTIFICATION</scope>
</reference>
<evidence type="ECO:0000256" key="2">
    <source>
        <dbReference type="ARBA" id="ARBA00023157"/>
    </source>
</evidence>
<proteinExistence type="predicted"/>
<feature type="region of interest" description="Disordered" evidence="4">
    <location>
        <begin position="241"/>
        <end position="266"/>
    </location>
</feature>
<name>A0A8C3P9A4_CHRPI</name>
<dbReference type="InterPro" id="IPR036179">
    <property type="entry name" value="Ig-like_dom_sf"/>
</dbReference>
<evidence type="ECO:0000256" key="3">
    <source>
        <dbReference type="ARBA" id="ARBA00023319"/>
    </source>
</evidence>
<keyword evidence="7" id="KW-1185">Reference proteome</keyword>
<dbReference type="GO" id="GO:0002764">
    <property type="term" value="P:immune response-regulating signaling pathway"/>
    <property type="evidence" value="ECO:0007669"/>
    <property type="project" value="TreeGrafter"/>
</dbReference>
<keyword evidence="1" id="KW-0732">Signal</keyword>
<accession>A0A8C3P9A4</accession>
<protein>
    <recommendedName>
        <fullName evidence="5">Ig-like domain-containing protein</fullName>
    </recommendedName>
</protein>
<organism evidence="6 7">
    <name type="scientific">Chrysemys picta bellii</name>
    <name type="common">Western painted turtle</name>
    <name type="synonym">Emys bellii</name>
    <dbReference type="NCBI Taxonomy" id="8478"/>
    <lineage>
        <taxon>Eukaryota</taxon>
        <taxon>Metazoa</taxon>
        <taxon>Chordata</taxon>
        <taxon>Craniata</taxon>
        <taxon>Vertebrata</taxon>
        <taxon>Euteleostomi</taxon>
        <taxon>Archelosauria</taxon>
        <taxon>Testudinata</taxon>
        <taxon>Testudines</taxon>
        <taxon>Cryptodira</taxon>
        <taxon>Durocryptodira</taxon>
        <taxon>Testudinoidea</taxon>
        <taxon>Emydidae</taxon>
        <taxon>Chrysemys</taxon>
    </lineage>
</organism>
<sequence>HVRENPDLSYPKPSIYLSPSRGVALGGAVTIQCQVRYQNARFLLYKDGNLTTLEDVELAGDAAEFPIRNVSWRHAGSYSCYYYRHWYPFILSHPSDPVELVVAVSSLPVPPPARPSGAGACARGTNRSRGPPNQWGRSSDLLRGAEPAPLAAGGTQSTPPIAATFLFLCTPLIRGSLHQWGARWALHLGPAEGTPGWGAGTESLGVSPGLTYTELDHEALQGKWSSPAPAPEPAQPSVYAAINVNWGPHEQSPRGVRAPSPTYPLP</sequence>
<dbReference type="PANTHER" id="PTHR11738:SF186">
    <property type="entry name" value="OSTEOCLAST-ASSOCIATED IMMUNOGLOBULIN-LIKE RECEPTOR"/>
    <property type="match status" value="1"/>
</dbReference>
<dbReference type="PROSITE" id="PS50835">
    <property type="entry name" value="IG_LIKE"/>
    <property type="match status" value="1"/>
</dbReference>
<dbReference type="PANTHER" id="PTHR11738">
    <property type="entry name" value="MHC CLASS I NK CELL RECEPTOR"/>
    <property type="match status" value="1"/>
</dbReference>
<keyword evidence="2" id="KW-1015">Disulfide bond</keyword>
<reference evidence="6" key="2">
    <citation type="submission" date="2025-09" db="UniProtKB">
        <authorList>
            <consortium name="Ensembl"/>
        </authorList>
    </citation>
    <scope>IDENTIFICATION</scope>
</reference>
<evidence type="ECO:0000256" key="1">
    <source>
        <dbReference type="ARBA" id="ARBA00022729"/>
    </source>
</evidence>
<dbReference type="FunFam" id="2.60.40.10:FF:000049">
    <property type="entry name" value="Leukocyte immunoglobulin-like receptor subfamily B member 1"/>
    <property type="match status" value="1"/>
</dbReference>
<dbReference type="Ensembl" id="ENSCPBT00000029966.1">
    <property type="protein sequence ID" value="ENSCPBP00000025441.1"/>
    <property type="gene ID" value="ENSCPBG00000018082.1"/>
</dbReference>
<evidence type="ECO:0000259" key="5">
    <source>
        <dbReference type="PROSITE" id="PS50835"/>
    </source>
</evidence>
<dbReference type="Proteomes" id="UP000694380">
    <property type="component" value="Unplaced"/>
</dbReference>
<dbReference type="InterPro" id="IPR007110">
    <property type="entry name" value="Ig-like_dom"/>
</dbReference>
<keyword evidence="3" id="KW-0393">Immunoglobulin domain</keyword>
<feature type="compositionally biased region" description="Low complexity" evidence="4">
    <location>
        <begin position="115"/>
        <end position="124"/>
    </location>
</feature>
<evidence type="ECO:0000313" key="6">
    <source>
        <dbReference type="Ensembl" id="ENSCPBP00000025441.1"/>
    </source>
</evidence>
<dbReference type="InterPro" id="IPR050412">
    <property type="entry name" value="Ig-like_Receptors_ImmuneReg"/>
</dbReference>
<dbReference type="Pfam" id="PF13895">
    <property type="entry name" value="Ig_2"/>
    <property type="match status" value="1"/>
</dbReference>
<evidence type="ECO:0000313" key="7">
    <source>
        <dbReference type="Proteomes" id="UP000694380"/>
    </source>
</evidence>
<dbReference type="SUPFAM" id="SSF48726">
    <property type="entry name" value="Immunoglobulin"/>
    <property type="match status" value="1"/>
</dbReference>